<organism evidence="12 13">
    <name type="scientific">Thermincola ferriacetica</name>
    <dbReference type="NCBI Taxonomy" id="281456"/>
    <lineage>
        <taxon>Bacteria</taxon>
        <taxon>Bacillati</taxon>
        <taxon>Bacillota</taxon>
        <taxon>Clostridia</taxon>
        <taxon>Eubacteriales</taxon>
        <taxon>Thermincolaceae</taxon>
        <taxon>Thermincola</taxon>
    </lineage>
</organism>
<dbReference type="SUPFAM" id="SSF55785">
    <property type="entry name" value="PYP-like sensor domain (PAS domain)"/>
    <property type="match status" value="1"/>
</dbReference>
<dbReference type="InterPro" id="IPR004358">
    <property type="entry name" value="Sig_transdc_His_kin-like_C"/>
</dbReference>
<keyword evidence="13" id="KW-1185">Reference proteome</keyword>
<dbReference type="PANTHER" id="PTHR43065:SF10">
    <property type="entry name" value="PEROXIDE STRESS-ACTIVATED HISTIDINE KINASE MAK3"/>
    <property type="match status" value="1"/>
</dbReference>
<evidence type="ECO:0000256" key="6">
    <source>
        <dbReference type="ARBA" id="ARBA00022777"/>
    </source>
</evidence>
<evidence type="ECO:0000259" key="11">
    <source>
        <dbReference type="PROSITE" id="PS50113"/>
    </source>
</evidence>
<feature type="domain" description="PAS" evidence="10">
    <location>
        <begin position="10"/>
        <end position="53"/>
    </location>
</feature>
<accession>A0A0L6W3Z2</accession>
<evidence type="ECO:0000259" key="9">
    <source>
        <dbReference type="PROSITE" id="PS50109"/>
    </source>
</evidence>
<evidence type="ECO:0000256" key="8">
    <source>
        <dbReference type="ARBA" id="ARBA00023012"/>
    </source>
</evidence>
<dbReference type="InterPro" id="IPR013767">
    <property type="entry name" value="PAS_fold"/>
</dbReference>
<dbReference type="SUPFAM" id="SSF55874">
    <property type="entry name" value="ATPase domain of HSP90 chaperone/DNA topoisomerase II/histidine kinase"/>
    <property type="match status" value="1"/>
</dbReference>
<dbReference type="PROSITE" id="PS50112">
    <property type="entry name" value="PAS"/>
    <property type="match status" value="1"/>
</dbReference>
<dbReference type="InterPro" id="IPR036097">
    <property type="entry name" value="HisK_dim/P_sf"/>
</dbReference>
<evidence type="ECO:0000256" key="7">
    <source>
        <dbReference type="ARBA" id="ARBA00022840"/>
    </source>
</evidence>
<dbReference type="GO" id="GO:0006355">
    <property type="term" value="P:regulation of DNA-templated transcription"/>
    <property type="evidence" value="ECO:0007669"/>
    <property type="project" value="InterPro"/>
</dbReference>
<evidence type="ECO:0000256" key="5">
    <source>
        <dbReference type="ARBA" id="ARBA00022741"/>
    </source>
</evidence>
<dbReference type="InterPro" id="IPR000700">
    <property type="entry name" value="PAS-assoc_C"/>
</dbReference>
<sequence>MPSKRDGFNIKDFYYYTIECSSTGIVAINNDEDLVIFNEAAENIFGVSAREVLYRPFSVLQNMTGNTDSLLLSTLHSGSVYEHVEAVIESASGPINVMAYTDLVKNSEGQVIGACLSLRDITPQKQLEEQMYQTEKFSAIGELAAGIAHEVRNPLTSVQGFLQLFAQNTGPEDPKKAYLEIMQKEIDRANAIVKQFLLLAKPVLPIKKGTAMDKLIEEVVCLLQVEAGHYGVEIQTNYAKGLPLVAIDREQIKQVLLNICKNGIYAMPNGGLLSIETEYEAVQNKVHVIISDTGQGIDPFTLEKIFDPFFTTRADGTGLGLTVSYKIVQNHEGKIEVRSEVGKGTTFRVILPLT</sequence>
<name>A0A0L6W3Z2_9FIRM</name>
<dbReference type="Pfam" id="PF02518">
    <property type="entry name" value="HATPase_c"/>
    <property type="match status" value="1"/>
</dbReference>
<dbReference type="Gene3D" id="3.30.565.10">
    <property type="entry name" value="Histidine kinase-like ATPase, C-terminal domain"/>
    <property type="match status" value="1"/>
</dbReference>
<dbReference type="PRINTS" id="PR00344">
    <property type="entry name" value="BCTRLSENSOR"/>
</dbReference>
<feature type="domain" description="PAC" evidence="11">
    <location>
        <begin position="82"/>
        <end position="133"/>
    </location>
</feature>
<dbReference type="SMART" id="SM00388">
    <property type="entry name" value="HisKA"/>
    <property type="match status" value="1"/>
</dbReference>
<keyword evidence="5" id="KW-0547">Nucleotide-binding</keyword>
<dbReference type="InterPro" id="IPR035965">
    <property type="entry name" value="PAS-like_dom_sf"/>
</dbReference>
<dbReference type="AlphaFoldDB" id="A0A0L6W3Z2"/>
<evidence type="ECO:0000256" key="1">
    <source>
        <dbReference type="ARBA" id="ARBA00000085"/>
    </source>
</evidence>
<dbReference type="Pfam" id="PF00989">
    <property type="entry name" value="PAS"/>
    <property type="match status" value="1"/>
</dbReference>
<dbReference type="InterPro" id="IPR000014">
    <property type="entry name" value="PAS"/>
</dbReference>
<comment type="caution">
    <text evidence="12">The sequence shown here is derived from an EMBL/GenBank/DDBJ whole genome shotgun (WGS) entry which is preliminary data.</text>
</comment>
<evidence type="ECO:0000313" key="13">
    <source>
        <dbReference type="Proteomes" id="UP000037175"/>
    </source>
</evidence>
<dbReference type="PANTHER" id="PTHR43065">
    <property type="entry name" value="SENSOR HISTIDINE KINASE"/>
    <property type="match status" value="1"/>
</dbReference>
<dbReference type="GO" id="GO:0000155">
    <property type="term" value="F:phosphorelay sensor kinase activity"/>
    <property type="evidence" value="ECO:0007669"/>
    <property type="project" value="InterPro"/>
</dbReference>
<dbReference type="Pfam" id="PF00512">
    <property type="entry name" value="HisKA"/>
    <property type="match status" value="1"/>
</dbReference>
<keyword evidence="3" id="KW-0597">Phosphoprotein</keyword>
<dbReference type="PATRIC" id="fig|281456.6.peg.1200"/>
<dbReference type="CDD" id="cd00082">
    <property type="entry name" value="HisKA"/>
    <property type="match status" value="1"/>
</dbReference>
<evidence type="ECO:0000256" key="4">
    <source>
        <dbReference type="ARBA" id="ARBA00022679"/>
    </source>
</evidence>
<dbReference type="SUPFAM" id="SSF47384">
    <property type="entry name" value="Homodimeric domain of signal transducing histidine kinase"/>
    <property type="match status" value="1"/>
</dbReference>
<dbReference type="Gene3D" id="3.30.450.20">
    <property type="entry name" value="PAS domain"/>
    <property type="match status" value="1"/>
</dbReference>
<dbReference type="PROSITE" id="PS50113">
    <property type="entry name" value="PAC"/>
    <property type="match status" value="1"/>
</dbReference>
<dbReference type="RefSeq" id="WP_052217215.1">
    <property type="nucleotide sequence ID" value="NZ_LGTE01000005.1"/>
</dbReference>
<comment type="catalytic activity">
    <reaction evidence="1">
        <text>ATP + protein L-histidine = ADP + protein N-phospho-L-histidine.</text>
        <dbReference type="EC" id="2.7.13.3"/>
    </reaction>
</comment>
<keyword evidence="8" id="KW-0902">Two-component regulatory system</keyword>
<keyword evidence="6 12" id="KW-0418">Kinase</keyword>
<dbReference type="NCBIfam" id="TIGR00229">
    <property type="entry name" value="sensory_box"/>
    <property type="match status" value="1"/>
</dbReference>
<reference evidence="13" key="1">
    <citation type="submission" date="2015-07" db="EMBL/GenBank/DDBJ databases">
        <title>Complete Genome of Thermincola ferriacetica strain Z-0001T.</title>
        <authorList>
            <person name="Lusk B."/>
            <person name="Badalamenti J.P."/>
            <person name="Parameswaran P."/>
            <person name="Bond D.R."/>
            <person name="Torres C.I."/>
        </authorList>
    </citation>
    <scope>NUCLEOTIDE SEQUENCE [LARGE SCALE GENOMIC DNA]</scope>
    <source>
        <strain evidence="13">Z-0001</strain>
    </source>
</reference>
<gene>
    <name evidence="12" type="ORF">Tfer_1133</name>
</gene>
<dbReference type="InterPro" id="IPR003661">
    <property type="entry name" value="HisK_dim/P_dom"/>
</dbReference>
<dbReference type="InterPro" id="IPR003594">
    <property type="entry name" value="HATPase_dom"/>
</dbReference>
<evidence type="ECO:0000256" key="2">
    <source>
        <dbReference type="ARBA" id="ARBA00012438"/>
    </source>
</evidence>
<dbReference type="InterPro" id="IPR005467">
    <property type="entry name" value="His_kinase_dom"/>
</dbReference>
<proteinExistence type="predicted"/>
<evidence type="ECO:0000256" key="3">
    <source>
        <dbReference type="ARBA" id="ARBA00022553"/>
    </source>
</evidence>
<dbReference type="Proteomes" id="UP000037175">
    <property type="component" value="Unassembled WGS sequence"/>
</dbReference>
<keyword evidence="4" id="KW-0808">Transferase</keyword>
<dbReference type="InterPro" id="IPR036890">
    <property type="entry name" value="HATPase_C_sf"/>
</dbReference>
<dbReference type="PROSITE" id="PS50109">
    <property type="entry name" value="HIS_KIN"/>
    <property type="match status" value="1"/>
</dbReference>
<dbReference type="CDD" id="cd00130">
    <property type="entry name" value="PAS"/>
    <property type="match status" value="1"/>
</dbReference>
<dbReference type="Gene3D" id="1.10.287.130">
    <property type="match status" value="1"/>
</dbReference>
<dbReference type="EC" id="2.7.13.3" evidence="2"/>
<protein>
    <recommendedName>
        <fullName evidence="2">histidine kinase</fullName>
        <ecNumber evidence="2">2.7.13.3</ecNumber>
    </recommendedName>
</protein>
<keyword evidence="7" id="KW-0067">ATP-binding</keyword>
<dbReference type="GO" id="GO:0005524">
    <property type="term" value="F:ATP binding"/>
    <property type="evidence" value="ECO:0007669"/>
    <property type="project" value="UniProtKB-KW"/>
</dbReference>
<evidence type="ECO:0000313" key="12">
    <source>
        <dbReference type="EMBL" id="KNZ70255.1"/>
    </source>
</evidence>
<evidence type="ECO:0000259" key="10">
    <source>
        <dbReference type="PROSITE" id="PS50112"/>
    </source>
</evidence>
<dbReference type="EMBL" id="LGTE01000005">
    <property type="protein sequence ID" value="KNZ70255.1"/>
    <property type="molecule type" value="Genomic_DNA"/>
</dbReference>
<feature type="domain" description="Histidine kinase" evidence="9">
    <location>
        <begin position="146"/>
        <end position="354"/>
    </location>
</feature>
<dbReference type="SMART" id="SM00387">
    <property type="entry name" value="HATPase_c"/>
    <property type="match status" value="1"/>
</dbReference>